<gene>
    <name evidence="2" type="ORF">LY79DRAFT_369912</name>
</gene>
<evidence type="ECO:0000313" key="2">
    <source>
        <dbReference type="EMBL" id="KAK1574335.1"/>
    </source>
</evidence>
<evidence type="ECO:0000256" key="1">
    <source>
        <dbReference type="SAM" id="SignalP"/>
    </source>
</evidence>
<protein>
    <recommendedName>
        <fullName evidence="4">Secreted protein</fullName>
    </recommendedName>
</protein>
<sequence>MRARFIPSELASRLLILTCTVLVDHCPALRSLARPPSAELTRAGLSILRGWRNNCTYMYSGERLCWRETPSPH</sequence>
<reference evidence="2" key="1">
    <citation type="submission" date="2021-06" db="EMBL/GenBank/DDBJ databases">
        <title>Comparative genomics, transcriptomics and evolutionary studies reveal genomic signatures of adaptation to plant cell wall in hemibiotrophic fungi.</title>
        <authorList>
            <consortium name="DOE Joint Genome Institute"/>
            <person name="Baroncelli R."/>
            <person name="Diaz J.F."/>
            <person name="Benocci T."/>
            <person name="Peng M."/>
            <person name="Battaglia E."/>
            <person name="Haridas S."/>
            <person name="Andreopoulos W."/>
            <person name="Labutti K."/>
            <person name="Pangilinan J."/>
            <person name="Floch G.L."/>
            <person name="Makela M.R."/>
            <person name="Henrissat B."/>
            <person name="Grigoriev I.V."/>
            <person name="Crouch J.A."/>
            <person name="De Vries R.P."/>
            <person name="Sukno S.A."/>
            <person name="Thon M.R."/>
        </authorList>
    </citation>
    <scope>NUCLEOTIDE SEQUENCE</scope>
    <source>
        <strain evidence="2">CBS 125086</strain>
    </source>
</reference>
<keyword evidence="1" id="KW-0732">Signal</keyword>
<organism evidence="2 3">
    <name type="scientific">Colletotrichum navitas</name>
    <dbReference type="NCBI Taxonomy" id="681940"/>
    <lineage>
        <taxon>Eukaryota</taxon>
        <taxon>Fungi</taxon>
        <taxon>Dikarya</taxon>
        <taxon>Ascomycota</taxon>
        <taxon>Pezizomycotina</taxon>
        <taxon>Sordariomycetes</taxon>
        <taxon>Hypocreomycetidae</taxon>
        <taxon>Glomerellales</taxon>
        <taxon>Glomerellaceae</taxon>
        <taxon>Colletotrichum</taxon>
        <taxon>Colletotrichum graminicola species complex</taxon>
    </lineage>
</organism>
<feature type="signal peptide" evidence="1">
    <location>
        <begin position="1"/>
        <end position="33"/>
    </location>
</feature>
<name>A0AAD8V1G1_9PEZI</name>
<feature type="chain" id="PRO_5041978677" description="Secreted protein" evidence="1">
    <location>
        <begin position="34"/>
        <end position="73"/>
    </location>
</feature>
<comment type="caution">
    <text evidence="2">The sequence shown here is derived from an EMBL/GenBank/DDBJ whole genome shotgun (WGS) entry which is preliminary data.</text>
</comment>
<dbReference type="GeneID" id="85437063"/>
<proteinExistence type="predicted"/>
<dbReference type="AlphaFoldDB" id="A0AAD8V1G1"/>
<dbReference type="RefSeq" id="XP_060409872.1">
    <property type="nucleotide sequence ID" value="XM_060552823.1"/>
</dbReference>
<dbReference type="Proteomes" id="UP001230504">
    <property type="component" value="Unassembled WGS sequence"/>
</dbReference>
<accession>A0AAD8V1G1</accession>
<evidence type="ECO:0000313" key="3">
    <source>
        <dbReference type="Proteomes" id="UP001230504"/>
    </source>
</evidence>
<dbReference type="EMBL" id="JAHLJV010000077">
    <property type="protein sequence ID" value="KAK1574335.1"/>
    <property type="molecule type" value="Genomic_DNA"/>
</dbReference>
<keyword evidence="3" id="KW-1185">Reference proteome</keyword>
<evidence type="ECO:0008006" key="4">
    <source>
        <dbReference type="Google" id="ProtNLM"/>
    </source>
</evidence>